<dbReference type="Proteomes" id="UP001155027">
    <property type="component" value="Unassembled WGS sequence"/>
</dbReference>
<dbReference type="EMBL" id="JANUAU010000016">
    <property type="protein sequence ID" value="MCS3679294.1"/>
    <property type="molecule type" value="Genomic_DNA"/>
</dbReference>
<protein>
    <submittedName>
        <fullName evidence="2">Uncharacterized protein</fullName>
    </submittedName>
</protein>
<organism evidence="2 3">
    <name type="scientific">Salinibacter ruber</name>
    <dbReference type="NCBI Taxonomy" id="146919"/>
    <lineage>
        <taxon>Bacteria</taxon>
        <taxon>Pseudomonadati</taxon>
        <taxon>Rhodothermota</taxon>
        <taxon>Rhodothermia</taxon>
        <taxon>Rhodothermales</taxon>
        <taxon>Salinibacteraceae</taxon>
        <taxon>Salinibacter</taxon>
    </lineage>
</organism>
<sequence>MPETWKNLCPIDEKEHPIQRQAWHGGWIYRMERGPGLGAEKEPVVDRTLEKYNSAVLSAWLQGYSTADSYLREEKSEQASRDM</sequence>
<dbReference type="RefSeq" id="WP_118827706.1">
    <property type="nucleotide sequence ID" value="NZ_CALTSQ010000020.1"/>
</dbReference>
<evidence type="ECO:0000313" key="3">
    <source>
        <dbReference type="Proteomes" id="UP001155040"/>
    </source>
</evidence>
<proteinExistence type="predicted"/>
<name>A0A9X2R1L4_9BACT</name>
<dbReference type="EMBL" id="JANUBF010000026">
    <property type="protein sequence ID" value="MCS4037798.1"/>
    <property type="molecule type" value="Genomic_DNA"/>
</dbReference>
<dbReference type="Proteomes" id="UP001155040">
    <property type="component" value="Unassembled WGS sequence"/>
</dbReference>
<evidence type="ECO:0000313" key="1">
    <source>
        <dbReference type="EMBL" id="MCS3679294.1"/>
    </source>
</evidence>
<gene>
    <name evidence="1" type="ORF">GGP71_003244</name>
    <name evidence="2" type="ORF">GGQ01_002885</name>
</gene>
<comment type="caution">
    <text evidence="2">The sequence shown here is derived from an EMBL/GenBank/DDBJ whole genome shotgun (WGS) entry which is preliminary data.</text>
</comment>
<reference evidence="2" key="1">
    <citation type="submission" date="2022-08" db="EMBL/GenBank/DDBJ databases">
        <title>Genomic Encyclopedia of Type Strains, Phase V (KMG-V): Genome sequencing to study the core and pangenomes of soil and plant-associated prokaryotes.</title>
        <authorList>
            <person name="Whitman W."/>
        </authorList>
    </citation>
    <scope>NUCLEOTIDE SEQUENCE</scope>
    <source>
        <strain evidence="1">0</strain>
        <strain evidence="2">SP3012</strain>
    </source>
</reference>
<dbReference type="AlphaFoldDB" id="A0A9X2R1L4"/>
<evidence type="ECO:0000313" key="2">
    <source>
        <dbReference type="EMBL" id="MCS4037798.1"/>
    </source>
</evidence>
<accession>A0A9X2R1L4</accession>